<evidence type="ECO:0000313" key="1">
    <source>
        <dbReference type="EMBL" id="KAG5182779.1"/>
    </source>
</evidence>
<reference evidence="1" key="1">
    <citation type="submission" date="2021-02" db="EMBL/GenBank/DDBJ databases">
        <title>First Annotated Genome of the Yellow-green Alga Tribonema minus.</title>
        <authorList>
            <person name="Mahan K.M."/>
        </authorList>
    </citation>
    <scope>NUCLEOTIDE SEQUENCE</scope>
    <source>
        <strain evidence="1">UTEX B ZZ1240</strain>
    </source>
</reference>
<organism evidence="1 2">
    <name type="scientific">Tribonema minus</name>
    <dbReference type="NCBI Taxonomy" id="303371"/>
    <lineage>
        <taxon>Eukaryota</taxon>
        <taxon>Sar</taxon>
        <taxon>Stramenopiles</taxon>
        <taxon>Ochrophyta</taxon>
        <taxon>PX clade</taxon>
        <taxon>Xanthophyceae</taxon>
        <taxon>Tribonematales</taxon>
        <taxon>Tribonemataceae</taxon>
        <taxon>Tribonema</taxon>
    </lineage>
</organism>
<dbReference type="Proteomes" id="UP000664859">
    <property type="component" value="Unassembled WGS sequence"/>
</dbReference>
<dbReference type="EMBL" id="JAFCMP010000224">
    <property type="protein sequence ID" value="KAG5182779.1"/>
    <property type="molecule type" value="Genomic_DNA"/>
</dbReference>
<gene>
    <name evidence="1" type="ORF">JKP88DRAFT_186143</name>
</gene>
<dbReference type="OrthoDB" id="191686at2759"/>
<dbReference type="AlphaFoldDB" id="A0A835Z460"/>
<sequence length="281" mass="31135">MLIGFLGALGGWVYRSSLGTANMNALKQAVEEKSPLAPDEVEDLRCENDLPPSLFVEVVHNVQTEFPDGGATYSDFTDVVAALLPHPLEQAHLLDRYMVQLLGVLGTRLWQATLPGGATKEAGHELGTDHKQTYDTDLLLVAFSMTVNTTVQERMEQLWHLIAAQGGDNTTDVDYASMARLLDLLLATRQLPSSRYAIKSGEKWPTQQYRLASGTDLLENALAELHDDDEKKKKGWIERKLSAPRAQSAASPISYQQFKDILECNCVCAWGECFVGRADRR</sequence>
<comment type="caution">
    <text evidence="1">The sequence shown here is derived from an EMBL/GenBank/DDBJ whole genome shotgun (WGS) entry which is preliminary data.</text>
</comment>
<accession>A0A835Z460</accession>
<name>A0A835Z460_9STRA</name>
<evidence type="ECO:0000313" key="2">
    <source>
        <dbReference type="Proteomes" id="UP000664859"/>
    </source>
</evidence>
<proteinExistence type="predicted"/>
<protein>
    <submittedName>
        <fullName evidence="1">Uncharacterized protein</fullName>
    </submittedName>
</protein>
<keyword evidence="2" id="KW-1185">Reference proteome</keyword>